<organism evidence="1 2">
    <name type="scientific">Protea cynaroides</name>
    <dbReference type="NCBI Taxonomy" id="273540"/>
    <lineage>
        <taxon>Eukaryota</taxon>
        <taxon>Viridiplantae</taxon>
        <taxon>Streptophyta</taxon>
        <taxon>Embryophyta</taxon>
        <taxon>Tracheophyta</taxon>
        <taxon>Spermatophyta</taxon>
        <taxon>Magnoliopsida</taxon>
        <taxon>Proteales</taxon>
        <taxon>Proteaceae</taxon>
        <taxon>Protea</taxon>
    </lineage>
</organism>
<accession>A0A9Q0QUX4</accession>
<dbReference type="SUPFAM" id="SSF53784">
    <property type="entry name" value="Phosphofructokinase"/>
    <property type="match status" value="1"/>
</dbReference>
<comment type="caution">
    <text evidence="1">The sequence shown here is derived from an EMBL/GenBank/DDBJ whole genome shotgun (WGS) entry which is preliminary data.</text>
</comment>
<reference evidence="1" key="1">
    <citation type="journal article" date="2023" name="Plant J.">
        <title>The genome of the king protea, Protea cynaroides.</title>
        <authorList>
            <person name="Chang J."/>
            <person name="Duong T.A."/>
            <person name="Schoeman C."/>
            <person name="Ma X."/>
            <person name="Roodt D."/>
            <person name="Barker N."/>
            <person name="Li Z."/>
            <person name="Van de Peer Y."/>
            <person name="Mizrachi E."/>
        </authorList>
    </citation>
    <scope>NUCLEOTIDE SEQUENCE</scope>
    <source>
        <tissue evidence="1">Young leaves</tissue>
    </source>
</reference>
<protein>
    <submittedName>
        <fullName evidence="1">Uncharacterized protein</fullName>
    </submittedName>
</protein>
<keyword evidence="2" id="KW-1185">Reference proteome</keyword>
<dbReference type="EMBL" id="JAMYWD010000004">
    <property type="protein sequence ID" value="KAJ4972720.1"/>
    <property type="molecule type" value="Genomic_DNA"/>
</dbReference>
<dbReference type="GO" id="GO:0003872">
    <property type="term" value="F:6-phosphofructokinase activity"/>
    <property type="evidence" value="ECO:0007669"/>
    <property type="project" value="InterPro"/>
</dbReference>
<gene>
    <name evidence="1" type="ORF">NE237_005894</name>
</gene>
<name>A0A9Q0QUX4_9MAGN</name>
<dbReference type="OrthoDB" id="1938560at2759"/>
<proteinExistence type="predicted"/>
<sequence length="109" mass="12595">MSSSLLFPATYCNSNYYNGENQQGALKVYLHRGLWKSLMIFFLHTKTKVVRVPVTLNGDLRNHFVENNVGFDTIINVLFISHMFLSLARLRNDFFACYGKANVDFLKHT</sequence>
<dbReference type="Proteomes" id="UP001141806">
    <property type="component" value="Unassembled WGS sequence"/>
</dbReference>
<evidence type="ECO:0000313" key="2">
    <source>
        <dbReference type="Proteomes" id="UP001141806"/>
    </source>
</evidence>
<dbReference type="AlphaFoldDB" id="A0A9Q0QUX4"/>
<dbReference type="InterPro" id="IPR035966">
    <property type="entry name" value="PKF_sf"/>
</dbReference>
<evidence type="ECO:0000313" key="1">
    <source>
        <dbReference type="EMBL" id="KAJ4972720.1"/>
    </source>
</evidence>